<sequence length="420" mass="44699">MSGLKIAEPLTLKCGLTLPNRLCKGATAEGLGDEDRLPNKKHFALYGTWADGGWGMVLTGNVMVDIDYMGSPNDIAIDDDLPAETTLSAFRAYAQVCNRANTPTIVQICHPGRQSPLGAGRRGLMAKTVAPSAVPMKLGPGLLAWAVGALMFGTPRALEVNEIEAIVAKFARTARITAEAGFAGVELHGAHGYLLAQFLSAQSNKRTDAYGGSPAKRAKIVVDVIKAVRAATPKGFCVGIKLNSVDHQEGAELEACIEQLRLITDAGVDFIEISGGTYEDPLMSNGGAKKSARTQAREAFFLEFASRIRSQFPDVHLMVTGGFRSRNGLEAAVTSGDCDLVGIARPAIINPSLPKSIVFNPEVKDQDATLFAKTVPIPWLLKQLSIRFVGAGVDNVWYQGNIKDTVNAVLAGRPKTVVTA</sequence>
<evidence type="ECO:0000259" key="5">
    <source>
        <dbReference type="Pfam" id="PF00724"/>
    </source>
</evidence>
<dbReference type="PANTHER" id="PTHR43656">
    <property type="entry name" value="BINDING OXIDOREDUCTASE, PUTATIVE (AFU_ORTHOLOGUE AFUA_2G08260)-RELATED"/>
    <property type="match status" value="1"/>
</dbReference>
<keyword evidence="3" id="KW-0288">FMN</keyword>
<keyword evidence="2" id="KW-0285">Flavoprotein</keyword>
<dbReference type="InterPro" id="IPR001155">
    <property type="entry name" value="OxRdtase_FMN_N"/>
</dbReference>
<protein>
    <submittedName>
        <fullName evidence="6">NADH:flavin oxidoreductase/NADH oxidase</fullName>
    </submittedName>
</protein>
<dbReference type="EMBL" id="JAUEPO010000003">
    <property type="protein sequence ID" value="KAK3328540.1"/>
    <property type="molecule type" value="Genomic_DNA"/>
</dbReference>
<dbReference type="Proteomes" id="UP001286456">
    <property type="component" value="Unassembled WGS sequence"/>
</dbReference>
<reference evidence="6" key="2">
    <citation type="submission" date="2023-06" db="EMBL/GenBank/DDBJ databases">
        <authorList>
            <consortium name="Lawrence Berkeley National Laboratory"/>
            <person name="Haridas S."/>
            <person name="Hensen N."/>
            <person name="Bonometti L."/>
            <person name="Westerberg I."/>
            <person name="Brannstrom I.O."/>
            <person name="Guillou S."/>
            <person name="Cros-Aarteil S."/>
            <person name="Calhoun S."/>
            <person name="Kuo A."/>
            <person name="Mondo S."/>
            <person name="Pangilinan J."/>
            <person name="Riley R."/>
            <person name="Labutti K."/>
            <person name="Andreopoulos B."/>
            <person name="Lipzen A."/>
            <person name="Chen C."/>
            <person name="Yanf M."/>
            <person name="Daum C."/>
            <person name="Ng V."/>
            <person name="Clum A."/>
            <person name="Steindorff A."/>
            <person name="Ohm R."/>
            <person name="Martin F."/>
            <person name="Silar P."/>
            <person name="Natvig D."/>
            <person name="Lalanne C."/>
            <person name="Gautier V."/>
            <person name="Ament-Velasquez S.L."/>
            <person name="Kruys A."/>
            <person name="Hutchinson M.I."/>
            <person name="Powell A.J."/>
            <person name="Barry K."/>
            <person name="Miller A.N."/>
            <person name="Grigoriev I.V."/>
            <person name="Debuchy R."/>
            <person name="Gladieux P."/>
            <person name="Thoren M.H."/>
            <person name="Johannesson H."/>
        </authorList>
    </citation>
    <scope>NUCLEOTIDE SEQUENCE</scope>
    <source>
        <strain evidence="6">SMH4131-1</strain>
    </source>
</reference>
<evidence type="ECO:0000256" key="4">
    <source>
        <dbReference type="ARBA" id="ARBA00023002"/>
    </source>
</evidence>
<dbReference type="GO" id="GO:0016491">
    <property type="term" value="F:oxidoreductase activity"/>
    <property type="evidence" value="ECO:0007669"/>
    <property type="project" value="UniProtKB-KW"/>
</dbReference>
<evidence type="ECO:0000313" key="6">
    <source>
        <dbReference type="EMBL" id="KAK3328540.1"/>
    </source>
</evidence>
<dbReference type="InterPro" id="IPR051799">
    <property type="entry name" value="NADH_flavin_oxidoreductase"/>
</dbReference>
<accession>A0AAE0IP48</accession>
<reference evidence="6" key="1">
    <citation type="journal article" date="2023" name="Mol. Phylogenet. Evol.">
        <title>Genome-scale phylogeny and comparative genomics of the fungal order Sordariales.</title>
        <authorList>
            <person name="Hensen N."/>
            <person name="Bonometti L."/>
            <person name="Westerberg I."/>
            <person name="Brannstrom I.O."/>
            <person name="Guillou S."/>
            <person name="Cros-Aarteil S."/>
            <person name="Calhoun S."/>
            <person name="Haridas S."/>
            <person name="Kuo A."/>
            <person name="Mondo S."/>
            <person name="Pangilinan J."/>
            <person name="Riley R."/>
            <person name="LaButti K."/>
            <person name="Andreopoulos B."/>
            <person name="Lipzen A."/>
            <person name="Chen C."/>
            <person name="Yan M."/>
            <person name="Daum C."/>
            <person name="Ng V."/>
            <person name="Clum A."/>
            <person name="Steindorff A."/>
            <person name="Ohm R.A."/>
            <person name="Martin F."/>
            <person name="Silar P."/>
            <person name="Natvig D.O."/>
            <person name="Lalanne C."/>
            <person name="Gautier V."/>
            <person name="Ament-Velasquez S.L."/>
            <person name="Kruys A."/>
            <person name="Hutchinson M.I."/>
            <person name="Powell A.J."/>
            <person name="Barry K."/>
            <person name="Miller A.N."/>
            <person name="Grigoriev I.V."/>
            <person name="Debuchy R."/>
            <person name="Gladieux P."/>
            <person name="Hiltunen Thoren M."/>
            <person name="Johannesson H."/>
        </authorList>
    </citation>
    <scope>NUCLEOTIDE SEQUENCE</scope>
    <source>
        <strain evidence="6">SMH4131-1</strain>
    </source>
</reference>
<organism evidence="6 7">
    <name type="scientific">Cercophora scortea</name>
    <dbReference type="NCBI Taxonomy" id="314031"/>
    <lineage>
        <taxon>Eukaryota</taxon>
        <taxon>Fungi</taxon>
        <taxon>Dikarya</taxon>
        <taxon>Ascomycota</taxon>
        <taxon>Pezizomycotina</taxon>
        <taxon>Sordariomycetes</taxon>
        <taxon>Sordariomycetidae</taxon>
        <taxon>Sordariales</taxon>
        <taxon>Lasiosphaeriaceae</taxon>
        <taxon>Cercophora</taxon>
    </lineage>
</organism>
<dbReference type="GO" id="GO:0010181">
    <property type="term" value="F:FMN binding"/>
    <property type="evidence" value="ECO:0007669"/>
    <property type="project" value="InterPro"/>
</dbReference>
<evidence type="ECO:0000256" key="2">
    <source>
        <dbReference type="ARBA" id="ARBA00022630"/>
    </source>
</evidence>
<keyword evidence="7" id="KW-1185">Reference proteome</keyword>
<dbReference type="Pfam" id="PF00724">
    <property type="entry name" value="Oxidored_FMN"/>
    <property type="match status" value="1"/>
</dbReference>
<name>A0AAE0IP48_9PEZI</name>
<evidence type="ECO:0000256" key="1">
    <source>
        <dbReference type="ARBA" id="ARBA00005979"/>
    </source>
</evidence>
<dbReference type="PANTHER" id="PTHR43656:SF2">
    <property type="entry name" value="BINDING OXIDOREDUCTASE, PUTATIVE (AFU_ORTHOLOGUE AFUA_2G08260)-RELATED"/>
    <property type="match status" value="1"/>
</dbReference>
<dbReference type="InterPro" id="IPR013785">
    <property type="entry name" value="Aldolase_TIM"/>
</dbReference>
<evidence type="ECO:0000256" key="3">
    <source>
        <dbReference type="ARBA" id="ARBA00022643"/>
    </source>
</evidence>
<keyword evidence="4" id="KW-0560">Oxidoreductase</keyword>
<dbReference type="Gene3D" id="3.20.20.70">
    <property type="entry name" value="Aldolase class I"/>
    <property type="match status" value="1"/>
</dbReference>
<proteinExistence type="inferred from homology"/>
<dbReference type="CDD" id="cd04733">
    <property type="entry name" value="OYE_like_2_FMN"/>
    <property type="match status" value="1"/>
</dbReference>
<feature type="domain" description="NADH:flavin oxidoreductase/NADH oxidase N-terminal" evidence="5">
    <location>
        <begin position="7"/>
        <end position="357"/>
    </location>
</feature>
<dbReference type="AlphaFoldDB" id="A0AAE0IP48"/>
<evidence type="ECO:0000313" key="7">
    <source>
        <dbReference type="Proteomes" id="UP001286456"/>
    </source>
</evidence>
<dbReference type="SUPFAM" id="SSF51395">
    <property type="entry name" value="FMN-linked oxidoreductases"/>
    <property type="match status" value="1"/>
</dbReference>
<comment type="caution">
    <text evidence="6">The sequence shown here is derived from an EMBL/GenBank/DDBJ whole genome shotgun (WGS) entry which is preliminary data.</text>
</comment>
<gene>
    <name evidence="6" type="ORF">B0T19DRAFT_194348</name>
</gene>
<comment type="similarity">
    <text evidence="1">Belongs to the NADH:flavin oxidoreductase/NADH oxidase family.</text>
</comment>